<feature type="signal peptide" evidence="2">
    <location>
        <begin position="1"/>
        <end position="23"/>
    </location>
</feature>
<evidence type="ECO:0000313" key="4">
    <source>
        <dbReference type="Proteomes" id="UP000711995"/>
    </source>
</evidence>
<keyword evidence="2" id="KW-0732">Signal</keyword>
<proteinExistence type="predicted"/>
<dbReference type="Proteomes" id="UP000711995">
    <property type="component" value="Unassembled WGS sequence"/>
</dbReference>
<evidence type="ECO:0000313" key="3">
    <source>
        <dbReference type="EMBL" id="NIZ40544.1"/>
    </source>
</evidence>
<name>A0A968KR91_9SPIO</name>
<dbReference type="EMBL" id="JAATLJ010000001">
    <property type="protein sequence ID" value="NIZ40544.1"/>
    <property type="molecule type" value="Genomic_DNA"/>
</dbReference>
<evidence type="ECO:0000256" key="2">
    <source>
        <dbReference type="SAM" id="SignalP"/>
    </source>
</evidence>
<evidence type="ECO:0000256" key="1">
    <source>
        <dbReference type="SAM" id="Coils"/>
    </source>
</evidence>
<organism evidence="3 4">
    <name type="scientific">Entomospira entomophila</name>
    <dbReference type="NCBI Taxonomy" id="2719988"/>
    <lineage>
        <taxon>Bacteria</taxon>
        <taxon>Pseudomonadati</taxon>
        <taxon>Spirochaetota</taxon>
        <taxon>Spirochaetia</taxon>
        <taxon>Spirochaetales</taxon>
        <taxon>Spirochaetaceae</taxon>
        <taxon>Entomospira</taxon>
    </lineage>
</organism>
<comment type="caution">
    <text evidence="3">The sequence shown here is derived from an EMBL/GenBank/DDBJ whole genome shotgun (WGS) entry which is preliminary data.</text>
</comment>
<accession>A0A968KR91</accession>
<protein>
    <submittedName>
        <fullName evidence="3">Uncharacterized protein</fullName>
    </submittedName>
</protein>
<keyword evidence="4" id="KW-1185">Reference proteome</keyword>
<gene>
    <name evidence="3" type="ORF">HCT14_03320</name>
</gene>
<dbReference type="RefSeq" id="WP_167700136.1">
    <property type="nucleotide sequence ID" value="NZ_CP118174.1"/>
</dbReference>
<dbReference type="AlphaFoldDB" id="A0A968KR91"/>
<keyword evidence="1" id="KW-0175">Coiled coil</keyword>
<reference evidence="3 4" key="1">
    <citation type="submission" date="2020-03" db="EMBL/GenBank/DDBJ databases">
        <title>Spirochaetal bacteria isolated from arthropods constitute a novel genus Entomospira genus novum within the order Spirochaetales.</title>
        <authorList>
            <person name="Grana-Miraglia L."/>
            <person name="Sikutova S."/>
            <person name="Fingerle V."/>
            <person name="Sing A."/>
            <person name="Castillo-Ramirez S."/>
            <person name="Margos G."/>
            <person name="Rudolf I."/>
        </authorList>
    </citation>
    <scope>NUCLEOTIDE SEQUENCE [LARGE SCALE GENOMIC DNA]</scope>
    <source>
        <strain evidence="3 4">BR193</strain>
    </source>
</reference>
<feature type="chain" id="PRO_5037492887" evidence="2">
    <location>
        <begin position="24"/>
        <end position="501"/>
    </location>
</feature>
<feature type="coiled-coil region" evidence="1">
    <location>
        <begin position="390"/>
        <end position="432"/>
    </location>
</feature>
<sequence length="501" mass="59094">MKRVLQSLLVMSIHLSMVVTLWAQMPESSPHREDEYRVEEQTHSDSVAKKLTLTNLRANIYPGFHDEFNPIDINYEVLDGLSNNILLSPQALALGDTLKQYAAYYQAPWYFLDFSTHKNNFNDVLRVRAFSDITAFRSALAEITHDADFSNNRHDFITVEEEDGAVVLYVYWIEDSMRMDQLLARLGFIQFATIYLPSLPQILRSGFSLYFEDIDLNLQPKELIRNRTFLKNIKEVETLYVPVINSDILDGDEEFLLTDSMLFAWLLVNYMYEAYDHQAVFFSTRAQAFQHMLESFTYQQDEIMDPAVIRENNRLLVLLLEEHLGANIQKTLEEHLNLTLNHYQAYMAGLYAFENRELERAKGYFIESAFSLREYYQPRYAIARIALYQADMLMDTLVELEQRLERATELERKGYEMEIQVVQRDIDSLMKQAREYFHQAKLLIEHHLTYRELSPAMRRELEEFHERILEFYRTYHELGELDTGIVAFQEMPTADATSYRY</sequence>